<evidence type="ECO:0000313" key="2">
    <source>
        <dbReference type="EMBL" id="RPB10919.1"/>
    </source>
</evidence>
<name>A0A3N4KNE6_9PEZI</name>
<dbReference type="OrthoDB" id="10387911at2759"/>
<organism evidence="2 3">
    <name type="scientific">Morchella conica CCBAS932</name>
    <dbReference type="NCBI Taxonomy" id="1392247"/>
    <lineage>
        <taxon>Eukaryota</taxon>
        <taxon>Fungi</taxon>
        <taxon>Dikarya</taxon>
        <taxon>Ascomycota</taxon>
        <taxon>Pezizomycotina</taxon>
        <taxon>Pezizomycetes</taxon>
        <taxon>Pezizales</taxon>
        <taxon>Morchellaceae</taxon>
        <taxon>Morchella</taxon>
    </lineage>
</organism>
<protein>
    <submittedName>
        <fullName evidence="2">Uncharacterized protein</fullName>
    </submittedName>
</protein>
<dbReference type="EMBL" id="ML119139">
    <property type="protein sequence ID" value="RPB10919.1"/>
    <property type="molecule type" value="Genomic_DNA"/>
</dbReference>
<evidence type="ECO:0000313" key="3">
    <source>
        <dbReference type="Proteomes" id="UP000277580"/>
    </source>
</evidence>
<gene>
    <name evidence="2" type="ORF">P167DRAFT_606854</name>
</gene>
<accession>A0A3N4KNE6</accession>
<feature type="compositionally biased region" description="Gly residues" evidence="1">
    <location>
        <begin position="710"/>
        <end position="724"/>
    </location>
</feature>
<feature type="compositionally biased region" description="Acidic residues" evidence="1">
    <location>
        <begin position="603"/>
        <end position="627"/>
    </location>
</feature>
<sequence>MVTNHPTPARVSPSRLVFPTETSSVVDMEWIEKNAPVGTVTREWMMKHPPHGTDIEWIKKKSKQFLAHGQESVLDYYRRKYGDPIPSRQGEGKERVDVVVDKYTGEGPESNAGRERVFVRSRSGKGRMVGVVPGAGAIRGEQGPWLELPEPVRELDPFYTGTTADALNKTVARPATKFEELFKVYPVLQTIFKNFSTREVLKLCLTSVHLCRIIKGSIHVFSNHRTPYTGIILNATESTYKNIMYDFFSQQGELDRFLFSDIVDWSTIKHLVLDMTPLKLKILAAIAERSSLITLSVKYSTNLTLDDIQVLLDPENSRRYDTLYNTHLPNYNQSSQQLGPRKGLLPDLERLCIWGLPKTSWQYIPDSRYLPLDARIDARATRAYRFIVRYCEEKGINLDSVPCGKLNYQRSKCFGKKTSLRLWKSDPGDELFDEQPFSQSSIWMCEKWKARCYVCKEIEEIAQCAYCDSLRQRTHQRVVWLSIHIIPVRCVKSGSAKSMPPLVYRRFARVAITIAFATIVEPNIKRIQRSHFAASVGVMFVRRYKEWCCNFCLDELREKLDIFKRFGRYPEGKTADFFLDTEGDTESKTKQEGEGGEGGREGSEEEEGVEEEGEEEEEETDETDDNNDLQMSQEDINDLIDREPIRESDFHPDAPWNQLITDSEVEESLANGMNDYEDNEENGEYENDDEYDGDVEKEDDEGDEGKESGKGGVGGKSGVSGRGGVSADQDDIDDPFAPWNK</sequence>
<feature type="compositionally biased region" description="Acidic residues" evidence="1">
    <location>
        <begin position="675"/>
        <end position="704"/>
    </location>
</feature>
<feature type="compositionally biased region" description="Basic and acidic residues" evidence="1">
    <location>
        <begin position="639"/>
        <end position="652"/>
    </location>
</feature>
<feature type="compositionally biased region" description="Basic and acidic residues" evidence="1">
    <location>
        <begin position="585"/>
        <end position="602"/>
    </location>
</feature>
<dbReference type="InParanoid" id="A0A3N4KNE6"/>
<evidence type="ECO:0000256" key="1">
    <source>
        <dbReference type="SAM" id="MobiDB-lite"/>
    </source>
</evidence>
<proteinExistence type="predicted"/>
<reference evidence="2 3" key="1">
    <citation type="journal article" date="2018" name="Nat. Ecol. Evol.">
        <title>Pezizomycetes genomes reveal the molecular basis of ectomycorrhizal truffle lifestyle.</title>
        <authorList>
            <person name="Murat C."/>
            <person name="Payen T."/>
            <person name="Noel B."/>
            <person name="Kuo A."/>
            <person name="Morin E."/>
            <person name="Chen J."/>
            <person name="Kohler A."/>
            <person name="Krizsan K."/>
            <person name="Balestrini R."/>
            <person name="Da Silva C."/>
            <person name="Montanini B."/>
            <person name="Hainaut M."/>
            <person name="Levati E."/>
            <person name="Barry K.W."/>
            <person name="Belfiori B."/>
            <person name="Cichocki N."/>
            <person name="Clum A."/>
            <person name="Dockter R.B."/>
            <person name="Fauchery L."/>
            <person name="Guy J."/>
            <person name="Iotti M."/>
            <person name="Le Tacon F."/>
            <person name="Lindquist E.A."/>
            <person name="Lipzen A."/>
            <person name="Malagnac F."/>
            <person name="Mello A."/>
            <person name="Molinier V."/>
            <person name="Miyauchi S."/>
            <person name="Poulain J."/>
            <person name="Riccioni C."/>
            <person name="Rubini A."/>
            <person name="Sitrit Y."/>
            <person name="Splivallo R."/>
            <person name="Traeger S."/>
            <person name="Wang M."/>
            <person name="Zifcakova L."/>
            <person name="Wipf D."/>
            <person name="Zambonelli A."/>
            <person name="Paolocci F."/>
            <person name="Nowrousian M."/>
            <person name="Ottonello S."/>
            <person name="Baldrian P."/>
            <person name="Spatafora J.W."/>
            <person name="Henrissat B."/>
            <person name="Nagy L.G."/>
            <person name="Aury J.M."/>
            <person name="Wincker P."/>
            <person name="Grigoriev I.V."/>
            <person name="Bonfante P."/>
            <person name="Martin F.M."/>
        </authorList>
    </citation>
    <scope>NUCLEOTIDE SEQUENCE [LARGE SCALE GENOMIC DNA]</scope>
    <source>
        <strain evidence="2 3">CCBAS932</strain>
    </source>
</reference>
<feature type="region of interest" description="Disordered" evidence="1">
    <location>
        <begin position="577"/>
        <end position="741"/>
    </location>
</feature>
<keyword evidence="3" id="KW-1185">Reference proteome</keyword>
<dbReference type="Proteomes" id="UP000277580">
    <property type="component" value="Unassembled WGS sequence"/>
</dbReference>
<dbReference type="AlphaFoldDB" id="A0A3N4KNE6"/>